<dbReference type="HAMAP" id="MF_00177">
    <property type="entry name" value="Lys_tRNA_synth_class1"/>
    <property type="match status" value="1"/>
</dbReference>
<organism evidence="11 12">
    <name type="scientific">Falsibacillus albus</name>
    <dbReference type="NCBI Taxonomy" id="2478915"/>
    <lineage>
        <taxon>Bacteria</taxon>
        <taxon>Bacillati</taxon>
        <taxon>Bacillota</taxon>
        <taxon>Bacilli</taxon>
        <taxon>Bacillales</taxon>
        <taxon>Bacillaceae</taxon>
        <taxon>Falsibacillus</taxon>
    </lineage>
</organism>
<evidence type="ECO:0000256" key="9">
    <source>
        <dbReference type="ARBA" id="ARBA00048573"/>
    </source>
</evidence>
<dbReference type="Gene3D" id="6.10.20.10">
    <property type="entry name" value="Lysine tRNA ligase, stem contact fold domain"/>
    <property type="match status" value="1"/>
</dbReference>
<evidence type="ECO:0000256" key="7">
    <source>
        <dbReference type="ARBA" id="ARBA00022917"/>
    </source>
</evidence>
<dbReference type="InterPro" id="IPR042078">
    <property type="entry name" value="Lys-tRNA-ligase_SC_fold"/>
</dbReference>
<dbReference type="Gene3D" id="1.10.10.350">
    <property type="match status" value="1"/>
</dbReference>
<name>A0A3L7JTY5_9BACI</name>
<dbReference type="GO" id="GO:0006430">
    <property type="term" value="P:lysyl-tRNA aminoacylation"/>
    <property type="evidence" value="ECO:0007669"/>
    <property type="project" value="UniProtKB-UniRule"/>
</dbReference>
<dbReference type="InterPro" id="IPR001412">
    <property type="entry name" value="aa-tRNA-synth_I_CS"/>
</dbReference>
<accession>A0A3L7JTY5</accession>
<dbReference type="Proteomes" id="UP000276770">
    <property type="component" value="Unassembled WGS sequence"/>
</dbReference>
<dbReference type="GO" id="GO:0004824">
    <property type="term" value="F:lysine-tRNA ligase activity"/>
    <property type="evidence" value="ECO:0007669"/>
    <property type="project" value="UniProtKB-UniRule"/>
</dbReference>
<keyword evidence="7 10" id="KW-0648">Protein biosynthesis</keyword>
<dbReference type="EMBL" id="RCVZ01000010">
    <property type="protein sequence ID" value="RLQ94347.1"/>
    <property type="molecule type" value="Genomic_DNA"/>
</dbReference>
<dbReference type="SUPFAM" id="SSF52374">
    <property type="entry name" value="Nucleotidylyl transferase"/>
    <property type="match status" value="1"/>
</dbReference>
<dbReference type="InterPro" id="IPR008925">
    <property type="entry name" value="aa_tRNA-synth_I_cd-bd_sf"/>
</dbReference>
<feature type="short sequence motif" description="'HIGH' region" evidence="10">
    <location>
        <begin position="29"/>
        <end position="37"/>
    </location>
</feature>
<comment type="subcellular location">
    <subcellularLocation>
        <location evidence="1 10">Cytoplasm</location>
    </subcellularLocation>
</comment>
<dbReference type="SUPFAM" id="SSF48163">
    <property type="entry name" value="An anticodon-binding domain of class I aminoacyl-tRNA synthetases"/>
    <property type="match status" value="1"/>
</dbReference>
<evidence type="ECO:0000256" key="10">
    <source>
        <dbReference type="HAMAP-Rule" id="MF_00177"/>
    </source>
</evidence>
<reference evidence="11 12" key="1">
    <citation type="submission" date="2018-10" db="EMBL/GenBank/DDBJ databases">
        <title>Falsibacillus sp. genome draft.</title>
        <authorList>
            <person name="Shi S."/>
        </authorList>
    </citation>
    <scope>NUCLEOTIDE SEQUENCE [LARGE SCALE GENOMIC DNA]</scope>
    <source>
        <strain evidence="11 12">GY 10110</strain>
    </source>
</reference>
<comment type="catalytic activity">
    <reaction evidence="9 10">
        <text>tRNA(Lys) + L-lysine + ATP = L-lysyl-tRNA(Lys) + AMP + diphosphate</text>
        <dbReference type="Rhea" id="RHEA:20792"/>
        <dbReference type="Rhea" id="RHEA-COMP:9696"/>
        <dbReference type="Rhea" id="RHEA-COMP:9697"/>
        <dbReference type="ChEBI" id="CHEBI:30616"/>
        <dbReference type="ChEBI" id="CHEBI:32551"/>
        <dbReference type="ChEBI" id="CHEBI:33019"/>
        <dbReference type="ChEBI" id="CHEBI:78442"/>
        <dbReference type="ChEBI" id="CHEBI:78529"/>
        <dbReference type="ChEBI" id="CHEBI:456215"/>
        <dbReference type="EC" id="6.1.1.6"/>
    </reaction>
</comment>
<proteinExistence type="inferred from homology"/>
<evidence type="ECO:0000256" key="4">
    <source>
        <dbReference type="ARBA" id="ARBA00022598"/>
    </source>
</evidence>
<dbReference type="AlphaFoldDB" id="A0A3L7JTY5"/>
<evidence type="ECO:0000256" key="3">
    <source>
        <dbReference type="ARBA" id="ARBA00022490"/>
    </source>
</evidence>
<dbReference type="InterPro" id="IPR002904">
    <property type="entry name" value="Lys-tRNA-ligase"/>
</dbReference>
<dbReference type="InterPro" id="IPR020751">
    <property type="entry name" value="aa-tRNA-synth_I_codon-bd_sub2"/>
</dbReference>
<comment type="similarity">
    <text evidence="2 10">Belongs to the class-I aminoacyl-tRNA synthetase family.</text>
</comment>
<gene>
    <name evidence="10" type="primary">lysS</name>
    <name evidence="11" type="ORF">D9X91_14945</name>
</gene>
<evidence type="ECO:0000313" key="11">
    <source>
        <dbReference type="EMBL" id="RLQ94347.1"/>
    </source>
</evidence>
<evidence type="ECO:0000313" key="12">
    <source>
        <dbReference type="Proteomes" id="UP000276770"/>
    </source>
</evidence>
<dbReference type="GO" id="GO:0000049">
    <property type="term" value="F:tRNA binding"/>
    <property type="evidence" value="ECO:0007669"/>
    <property type="project" value="InterPro"/>
</dbReference>
<dbReference type="Pfam" id="PF01921">
    <property type="entry name" value="tRNA-synt_1f"/>
    <property type="match status" value="1"/>
</dbReference>
<keyword evidence="4 10" id="KW-0436">Ligase</keyword>
<protein>
    <recommendedName>
        <fullName evidence="10">Lysine--tRNA ligase</fullName>
        <ecNumber evidence="10">6.1.1.6</ecNumber>
    </recommendedName>
    <alternativeName>
        <fullName evidence="10">Lysyl-tRNA synthetase</fullName>
        <shortName evidence="10">LysRS</shortName>
    </alternativeName>
</protein>
<keyword evidence="3 10" id="KW-0963">Cytoplasm</keyword>
<keyword evidence="6 10" id="KW-0067">ATP-binding</keyword>
<evidence type="ECO:0000256" key="8">
    <source>
        <dbReference type="ARBA" id="ARBA00023146"/>
    </source>
</evidence>
<comment type="caution">
    <text evidence="10">Lacks conserved residue(s) required for the propagation of feature annotation.</text>
</comment>
<dbReference type="GO" id="GO:0005737">
    <property type="term" value="C:cytoplasm"/>
    <property type="evidence" value="ECO:0007669"/>
    <property type="project" value="UniProtKB-SubCell"/>
</dbReference>
<dbReference type="GO" id="GO:0005524">
    <property type="term" value="F:ATP binding"/>
    <property type="evidence" value="ECO:0007669"/>
    <property type="project" value="UniProtKB-UniRule"/>
</dbReference>
<dbReference type="PROSITE" id="PS00178">
    <property type="entry name" value="AA_TRNA_LIGASE_I"/>
    <property type="match status" value="1"/>
</dbReference>
<keyword evidence="12" id="KW-1185">Reference proteome</keyword>
<evidence type="ECO:0000256" key="1">
    <source>
        <dbReference type="ARBA" id="ARBA00004496"/>
    </source>
</evidence>
<feature type="short sequence motif" description="'KMSKS' region" evidence="10">
    <location>
        <begin position="280"/>
        <end position="284"/>
    </location>
</feature>
<dbReference type="NCBIfam" id="TIGR00467">
    <property type="entry name" value="lysS_arch"/>
    <property type="match status" value="1"/>
</dbReference>
<dbReference type="RefSeq" id="WP_121681438.1">
    <property type="nucleotide sequence ID" value="NZ_RCVZ01000010.1"/>
</dbReference>
<sequence length="522" mass="60100">MHWAFKMAGQLIEEHPNAETFVCASGISPSGTVHIGNFREVVTSYFVVRALEMLGKNTRFIFSWDDFDRLRKVPANIDPAHEQYIGMPYSKIPDPNGCHKSYAAHFETEFENAVKAFGIDAEFIYQNKMYESGCYHESILTALNKRKDIYDITMKFKTGGPCEEDRENYYPVAIYCDACRKDDTNIIAYNQPAESIHYECSCGHHSEKAVSDLDLKLNWKIDWPMRWQKESVMFEPGGRDHSAQTGSYNVSKEIAKEIFDYKAPAYIAYDFIHIKGSQKKMSSSTGISLTPSDLLNVYSPELILFLFAKYQPDSAFHIGLDEDVIRNYTEFERYKRAFLAGTLKDDVIRQALELVLGEASDREEPSFSQLAGILPLVDFNLHLLQEVLQQNGEQYTMDQLKEVSERVEFWIKHYRQENVNVINEAPYQKYFDTLTDKEKAQLHHFADIVREGAAQSGEDLMREIYDICSAENQKQKKQEQKRLFQIIYQLVLNRNSGPRLPILIRAAGAEKIVELVTFDTTS</sequence>
<dbReference type="EC" id="6.1.1.6" evidence="10"/>
<dbReference type="Gene3D" id="3.40.50.620">
    <property type="entry name" value="HUPs"/>
    <property type="match status" value="2"/>
</dbReference>
<dbReference type="PANTHER" id="PTHR37940">
    <property type="entry name" value="LYSINE--TRNA LIGASE"/>
    <property type="match status" value="1"/>
</dbReference>
<comment type="caution">
    <text evidence="11">The sequence shown here is derived from an EMBL/GenBank/DDBJ whole genome shotgun (WGS) entry which is preliminary data.</text>
</comment>
<keyword evidence="5 10" id="KW-0547">Nucleotide-binding</keyword>
<evidence type="ECO:0000256" key="2">
    <source>
        <dbReference type="ARBA" id="ARBA00005594"/>
    </source>
</evidence>
<dbReference type="InterPro" id="IPR014729">
    <property type="entry name" value="Rossmann-like_a/b/a_fold"/>
</dbReference>
<keyword evidence="8 10" id="KW-0030">Aminoacyl-tRNA synthetase</keyword>
<evidence type="ECO:0000256" key="6">
    <source>
        <dbReference type="ARBA" id="ARBA00022840"/>
    </source>
</evidence>
<dbReference type="OrthoDB" id="9803151at2"/>
<evidence type="ECO:0000256" key="5">
    <source>
        <dbReference type="ARBA" id="ARBA00022741"/>
    </source>
</evidence>
<dbReference type="PANTHER" id="PTHR37940:SF1">
    <property type="entry name" value="LYSINE--TRNA LIGASE"/>
    <property type="match status" value="1"/>
</dbReference>